<gene>
    <name evidence="1" type="ORF">LX64_02638</name>
</gene>
<accession>A0A327QMC0</accession>
<dbReference type="AlphaFoldDB" id="A0A327QMC0"/>
<evidence type="ECO:0000313" key="1">
    <source>
        <dbReference type="EMBL" id="RAJ05480.1"/>
    </source>
</evidence>
<proteinExistence type="predicted"/>
<dbReference type="EMBL" id="QLLL01000004">
    <property type="protein sequence ID" value="RAJ05480.1"/>
    <property type="molecule type" value="Genomic_DNA"/>
</dbReference>
<organism evidence="1 2">
    <name type="scientific">Chitinophaga skermanii</name>
    <dbReference type="NCBI Taxonomy" id="331697"/>
    <lineage>
        <taxon>Bacteria</taxon>
        <taxon>Pseudomonadati</taxon>
        <taxon>Bacteroidota</taxon>
        <taxon>Chitinophagia</taxon>
        <taxon>Chitinophagales</taxon>
        <taxon>Chitinophagaceae</taxon>
        <taxon>Chitinophaga</taxon>
    </lineage>
</organism>
<keyword evidence="2" id="KW-1185">Reference proteome</keyword>
<name>A0A327QMC0_9BACT</name>
<dbReference type="Proteomes" id="UP000249547">
    <property type="component" value="Unassembled WGS sequence"/>
</dbReference>
<evidence type="ECO:0000313" key="2">
    <source>
        <dbReference type="Proteomes" id="UP000249547"/>
    </source>
</evidence>
<reference evidence="1 2" key="1">
    <citation type="submission" date="2018-06" db="EMBL/GenBank/DDBJ databases">
        <title>Genomic Encyclopedia of Archaeal and Bacterial Type Strains, Phase II (KMG-II): from individual species to whole genera.</title>
        <authorList>
            <person name="Goeker M."/>
        </authorList>
    </citation>
    <scope>NUCLEOTIDE SEQUENCE [LARGE SCALE GENOMIC DNA]</scope>
    <source>
        <strain evidence="1 2">DSM 23857</strain>
    </source>
</reference>
<sequence length="322" mass="36244">MLHPGLFPYRMPTRLLLCLIAGIYFTFPSYGQARTDYGTNAIGRQFGLSCRAVLEFPSSKQHPIPILRFSANAGVGGEFLHDWIYPSVNIEVQLYNGGLGSKSTQRNPFQNFDLDIIIAGTATFGGQNYMRANKQPVLAHRDIPLYYFSNFVYPALQNPYRYSFSLGTNFIITFLNTAKGNQRVGFVNAHVDRVQASYYNDRGLGFAQADLGDKKNRNYTGGAIISYHGAPYTALSLVEVSYHQFSGDVARQGGEQTLLNKRVWGVTLANPWKGYGASFQSYNSIQLPKSHTVTDTSFKVPYPRSFSISGQYYYRYHLIQFQ</sequence>
<comment type="caution">
    <text evidence="1">The sequence shown here is derived from an EMBL/GenBank/DDBJ whole genome shotgun (WGS) entry which is preliminary data.</text>
</comment>
<protein>
    <submittedName>
        <fullName evidence="1">Uncharacterized protein</fullName>
    </submittedName>
</protein>